<comment type="catalytic activity">
    <reaction evidence="14">
        <text>N-octadecanoyl ethanolamine + H2O = octadecanoate + ethanolamine</text>
        <dbReference type="Rhea" id="RHEA:63124"/>
        <dbReference type="ChEBI" id="CHEBI:15377"/>
        <dbReference type="ChEBI" id="CHEBI:25629"/>
        <dbReference type="ChEBI" id="CHEBI:57603"/>
        <dbReference type="ChEBI" id="CHEBI:85299"/>
    </reaction>
    <physiologicalReaction direction="left-to-right" evidence="14">
        <dbReference type="Rhea" id="RHEA:63125"/>
    </physiologicalReaction>
</comment>
<evidence type="ECO:0000256" key="17">
    <source>
        <dbReference type="ARBA" id="ARBA00077216"/>
    </source>
</evidence>
<dbReference type="PROSITE" id="PS00571">
    <property type="entry name" value="AMIDASES"/>
    <property type="match status" value="1"/>
</dbReference>
<feature type="binding site" evidence="19">
    <location>
        <begin position="234"/>
        <end position="237"/>
    </location>
    <ligand>
        <name>substrate</name>
    </ligand>
</feature>
<reference evidence="23" key="1">
    <citation type="submission" date="2017-02" db="UniProtKB">
        <authorList>
            <consortium name="WormBaseParasite"/>
        </authorList>
    </citation>
    <scope>IDENTIFICATION</scope>
</reference>
<evidence type="ECO:0000256" key="1">
    <source>
        <dbReference type="ARBA" id="ARBA00000208"/>
    </source>
</evidence>
<comment type="catalytic activity">
    <reaction evidence="9">
        <text>N-(9Z-octadecenoyl) ethanolamine + H2O = ethanolamine + (9Z)-octadecenoate</text>
        <dbReference type="Rhea" id="RHEA:45060"/>
        <dbReference type="ChEBI" id="CHEBI:15377"/>
        <dbReference type="ChEBI" id="CHEBI:30823"/>
        <dbReference type="ChEBI" id="CHEBI:57603"/>
        <dbReference type="ChEBI" id="CHEBI:71466"/>
    </reaction>
    <physiologicalReaction direction="left-to-right" evidence="9">
        <dbReference type="Rhea" id="RHEA:45061"/>
    </physiologicalReaction>
</comment>
<dbReference type="Proteomes" id="UP000276776">
    <property type="component" value="Unassembled WGS sequence"/>
</dbReference>
<comment type="catalytic activity">
    <reaction evidence="13">
        <text>N-(9Z-hexadecenoyl) ethanolamine + H2O = (9Z)-hexadecenoate + ethanolamine</text>
        <dbReference type="Rhea" id="RHEA:35563"/>
        <dbReference type="ChEBI" id="CHEBI:15377"/>
        <dbReference type="ChEBI" id="CHEBI:32372"/>
        <dbReference type="ChEBI" id="CHEBI:57603"/>
        <dbReference type="ChEBI" id="CHEBI:71465"/>
    </reaction>
    <physiologicalReaction direction="left-to-right" evidence="13">
        <dbReference type="Rhea" id="RHEA:35564"/>
    </physiologicalReaction>
</comment>
<comment type="catalytic activity">
    <reaction evidence="16">
        <text>N-(5Z,8Z,11Z,14Z)-eicosatetraenoyl-glycine + H2O = (5Z,8Z,11Z,14Z)-eicosatetraenoate + glycine</text>
        <dbReference type="Rhea" id="RHEA:64108"/>
        <dbReference type="ChEBI" id="CHEBI:15377"/>
        <dbReference type="ChEBI" id="CHEBI:32395"/>
        <dbReference type="ChEBI" id="CHEBI:57305"/>
        <dbReference type="ChEBI" id="CHEBI:59002"/>
    </reaction>
    <physiologicalReaction direction="left-to-right" evidence="16">
        <dbReference type="Rhea" id="RHEA:64109"/>
    </physiologicalReaction>
</comment>
<organism evidence="23">
    <name type="scientific">Thelazia callipaeda</name>
    <name type="common">Oriental eyeworm</name>
    <name type="synonym">Parasitic nematode</name>
    <dbReference type="NCBI Taxonomy" id="103827"/>
    <lineage>
        <taxon>Eukaryota</taxon>
        <taxon>Metazoa</taxon>
        <taxon>Ecdysozoa</taxon>
        <taxon>Nematoda</taxon>
        <taxon>Chromadorea</taxon>
        <taxon>Rhabditida</taxon>
        <taxon>Spirurina</taxon>
        <taxon>Spiruromorpha</taxon>
        <taxon>Thelazioidea</taxon>
        <taxon>Thelaziidae</taxon>
        <taxon>Thelazia</taxon>
    </lineage>
</organism>
<dbReference type="WBParaSite" id="TCLT_0000701001-mRNA-1">
    <property type="protein sequence ID" value="TCLT_0000701001-mRNA-1"/>
    <property type="gene ID" value="TCLT_0000701001"/>
</dbReference>
<dbReference type="PIRSF" id="PIRSF001221">
    <property type="entry name" value="Amidase_fungi"/>
    <property type="match status" value="1"/>
</dbReference>
<reference evidence="21 22" key="2">
    <citation type="submission" date="2018-11" db="EMBL/GenBank/DDBJ databases">
        <authorList>
            <consortium name="Pathogen Informatics"/>
        </authorList>
    </citation>
    <scope>NUCLEOTIDE SEQUENCE [LARGE SCALE GENOMIC DNA]</scope>
</reference>
<dbReference type="InterPro" id="IPR052096">
    <property type="entry name" value="Endocannabinoid_amidase"/>
</dbReference>
<evidence type="ECO:0000256" key="19">
    <source>
        <dbReference type="PIRSR" id="PIRSR001221-2"/>
    </source>
</evidence>
<proteinExistence type="inferred from homology"/>
<evidence type="ECO:0000256" key="14">
    <source>
        <dbReference type="ARBA" id="ARBA00051454"/>
    </source>
</evidence>
<dbReference type="FunFam" id="3.90.1300.10:FF:000001">
    <property type="entry name" value="Fatty-acid amide hydrolase 1"/>
    <property type="match status" value="1"/>
</dbReference>
<dbReference type="EMBL" id="UYYF01004465">
    <property type="protein sequence ID" value="VDN04414.1"/>
    <property type="molecule type" value="Genomic_DNA"/>
</dbReference>
<dbReference type="InterPro" id="IPR036928">
    <property type="entry name" value="AS_sf"/>
</dbReference>
<dbReference type="PANTHER" id="PTHR45847:SF10">
    <property type="entry name" value="FATTY ACID AMIDE HYDROLASE 1"/>
    <property type="match status" value="1"/>
</dbReference>
<evidence type="ECO:0000313" key="22">
    <source>
        <dbReference type="Proteomes" id="UP000276776"/>
    </source>
</evidence>
<evidence type="ECO:0000313" key="21">
    <source>
        <dbReference type="EMBL" id="VDN04414.1"/>
    </source>
</evidence>
<dbReference type="OrthoDB" id="6428749at2759"/>
<keyword evidence="4" id="KW-0597">Phosphoprotein</keyword>
<dbReference type="EC" id="3.5.1.99" evidence="3"/>
<evidence type="ECO:0000256" key="13">
    <source>
        <dbReference type="ARBA" id="ARBA00051346"/>
    </source>
</evidence>
<comment type="catalytic activity">
    <reaction evidence="12">
        <text>N-(15Z-tetracosenoyl)-ethanolamine + H2O = (15Z)-tetracosenoate + ethanolamine</text>
        <dbReference type="Rhea" id="RHEA:63144"/>
        <dbReference type="ChEBI" id="CHEBI:15377"/>
        <dbReference type="ChEBI" id="CHEBI:32392"/>
        <dbReference type="ChEBI" id="CHEBI:57603"/>
        <dbReference type="ChEBI" id="CHEBI:146187"/>
    </reaction>
    <physiologicalReaction direction="left-to-right" evidence="12">
        <dbReference type="Rhea" id="RHEA:63145"/>
    </physiologicalReaction>
</comment>
<dbReference type="GO" id="GO:0009062">
    <property type="term" value="P:fatty acid catabolic process"/>
    <property type="evidence" value="ECO:0007669"/>
    <property type="project" value="TreeGrafter"/>
</dbReference>
<keyword evidence="5" id="KW-0378">Hydrolase</keyword>
<comment type="catalytic activity">
    <reaction evidence="8">
        <text>(9Z)-octadecenoate + glycine = N-(9Z-octadecenoyl)glycine + H2O</text>
        <dbReference type="Rhea" id="RHEA:51316"/>
        <dbReference type="ChEBI" id="CHEBI:15377"/>
        <dbReference type="ChEBI" id="CHEBI:30823"/>
        <dbReference type="ChEBI" id="CHEBI:57305"/>
        <dbReference type="ChEBI" id="CHEBI:133992"/>
    </reaction>
    <physiologicalReaction direction="right-to-left" evidence="8">
        <dbReference type="Rhea" id="RHEA:51318"/>
    </physiologicalReaction>
</comment>
<evidence type="ECO:0000256" key="2">
    <source>
        <dbReference type="ARBA" id="ARBA00009199"/>
    </source>
</evidence>
<evidence type="ECO:0000256" key="12">
    <source>
        <dbReference type="ARBA" id="ARBA00050992"/>
    </source>
</evidence>
<dbReference type="STRING" id="103827.A0A0N5D2A8"/>
<feature type="active site" description="Charge relay system" evidence="18">
    <location>
        <position position="213"/>
    </location>
</feature>
<keyword evidence="22" id="KW-1185">Reference proteome</keyword>
<keyword evidence="6" id="KW-0442">Lipid degradation</keyword>
<dbReference type="OMA" id="EPWRPEM"/>
<evidence type="ECO:0000256" key="11">
    <source>
        <dbReference type="ARBA" id="ARBA00050294"/>
    </source>
</evidence>
<dbReference type="InterPro" id="IPR020556">
    <property type="entry name" value="Amidase_CS"/>
</dbReference>
<accession>A0A0N5D2A8</accession>
<evidence type="ECO:0000256" key="3">
    <source>
        <dbReference type="ARBA" id="ARBA00012112"/>
    </source>
</evidence>
<evidence type="ECO:0000313" key="23">
    <source>
        <dbReference type="WBParaSite" id="TCLT_0000701001-mRNA-1"/>
    </source>
</evidence>
<evidence type="ECO:0000256" key="10">
    <source>
        <dbReference type="ARBA" id="ARBA00048606"/>
    </source>
</evidence>
<evidence type="ECO:0000256" key="4">
    <source>
        <dbReference type="ARBA" id="ARBA00022553"/>
    </source>
</evidence>
<name>A0A0N5D2A8_THECL</name>
<dbReference type="SUPFAM" id="SSF75304">
    <property type="entry name" value="Amidase signature (AS) enzymes"/>
    <property type="match status" value="1"/>
</dbReference>
<dbReference type="Gene3D" id="3.90.1300.10">
    <property type="entry name" value="Amidase signature (AS) domain"/>
    <property type="match status" value="1"/>
</dbReference>
<comment type="catalytic activity">
    <reaction evidence="11">
        <text>N-(5Z,8Z,11Z,14Z-eicosatetraenoyl)-L-serine + H2O = (5Z,8Z,11Z,14Z)-eicosatetraenoate + L-serine</text>
        <dbReference type="Rhea" id="RHEA:64116"/>
        <dbReference type="ChEBI" id="CHEBI:15377"/>
        <dbReference type="ChEBI" id="CHEBI:32395"/>
        <dbReference type="ChEBI" id="CHEBI:33384"/>
        <dbReference type="ChEBI" id="CHEBI:149697"/>
    </reaction>
    <physiologicalReaction direction="left-to-right" evidence="11">
        <dbReference type="Rhea" id="RHEA:64117"/>
    </physiologicalReaction>
</comment>
<gene>
    <name evidence="21" type="ORF">TCLT_LOCUS6999</name>
</gene>
<feature type="binding site" evidence="19">
    <location>
        <position position="187"/>
    </location>
    <ligand>
        <name>substrate</name>
    </ligand>
</feature>
<feature type="active site" description="Acyl-ester intermediate" evidence="18">
    <location>
        <position position="237"/>
    </location>
</feature>
<evidence type="ECO:0000256" key="5">
    <source>
        <dbReference type="ARBA" id="ARBA00022801"/>
    </source>
</evidence>
<protein>
    <recommendedName>
        <fullName evidence="3">fatty acid amide hydrolase</fullName>
        <ecNumber evidence="3">3.5.1.99</ecNumber>
    </recommendedName>
    <alternativeName>
        <fullName evidence="17">Anandamide amidohydrolase 1</fullName>
    </alternativeName>
</protein>
<evidence type="ECO:0000256" key="6">
    <source>
        <dbReference type="ARBA" id="ARBA00022963"/>
    </source>
</evidence>
<dbReference type="AlphaFoldDB" id="A0A0N5D2A8"/>
<dbReference type="Pfam" id="PF01425">
    <property type="entry name" value="Amidase"/>
    <property type="match status" value="1"/>
</dbReference>
<sequence>MIVYIITISILALYIASKWWLRRKQKEKLQLAVQECLQCREKTIEEVSAKCAEVPVERKEMIAKLDLKQLIQCLQSGKCTAKEVLRTYQEKAIQAHYATNCVTTFITESDWWAEELDEQAKSQTYQRPPLFGIPISVKESIKIKGYAQTRGYAQDLTNLAAEDALLIHQIKELGAVPFVLTNVPQSLLSFSCSNPIYGTTINIHDRKRTCGGSSGGEAALISFGGSILGIGGDVGGSIRYPCHFCGIAGIKPSHLRLSQQGSLGSVPGRPLVNSSTGPMATHTEELVTFLRIIWSGKWISKHDPYVAPVDWDEQQFSQKKPLRIGYYDDDEWFKPTPALQRAVHETILKLENCGHQLVKFDPPNLTKGFELFIGALTVDGGQYLLDKFNKDLIDKDFETTVRLLHLPSLLKRILGKLLMPLYPRIGQFLCALPINTAELRQTYAEIANYRDLFVHALQSQQIDAIICPVQVLPAIEHHVAMKLISTTSYCGIFNLLDFAAGTVCVTKVNEEDEKKLQSYPETDPWYKTVKEAVKESTGLPVGVQIAAPPYHEETVLRIMSDIER</sequence>
<evidence type="ECO:0000256" key="9">
    <source>
        <dbReference type="ARBA" id="ARBA00048052"/>
    </source>
</evidence>
<feature type="binding site" evidence="19">
    <location>
        <position position="213"/>
    </location>
    <ligand>
        <name>substrate</name>
    </ligand>
</feature>
<evidence type="ECO:0000256" key="7">
    <source>
        <dbReference type="ARBA" id="ARBA00023098"/>
    </source>
</evidence>
<evidence type="ECO:0000256" key="8">
    <source>
        <dbReference type="ARBA" id="ARBA00047450"/>
    </source>
</evidence>
<feature type="domain" description="Amidase" evidence="20">
    <location>
        <begin position="83"/>
        <end position="556"/>
    </location>
</feature>
<evidence type="ECO:0000256" key="16">
    <source>
        <dbReference type="ARBA" id="ARBA00052709"/>
    </source>
</evidence>
<comment type="catalytic activity">
    <reaction evidence="1">
        <text>(9Z)-octadecenamide + H2O = (9Z)-octadecenoate + NH4(+)</text>
        <dbReference type="Rhea" id="RHEA:26506"/>
        <dbReference type="ChEBI" id="CHEBI:15377"/>
        <dbReference type="ChEBI" id="CHEBI:28938"/>
        <dbReference type="ChEBI" id="CHEBI:30823"/>
        <dbReference type="ChEBI" id="CHEBI:116314"/>
        <dbReference type="EC" id="3.5.1.99"/>
    </reaction>
    <physiologicalReaction direction="left-to-right" evidence="1">
        <dbReference type="Rhea" id="RHEA:26507"/>
    </physiologicalReaction>
</comment>
<comment type="catalytic activity">
    <reaction evidence="15">
        <text>N-docosanoyl-ethanolamine + H2O = docosanoate + ethanolamine</text>
        <dbReference type="Rhea" id="RHEA:63128"/>
        <dbReference type="ChEBI" id="CHEBI:15377"/>
        <dbReference type="ChEBI" id="CHEBI:23858"/>
        <dbReference type="ChEBI" id="CHEBI:57603"/>
        <dbReference type="ChEBI" id="CHEBI:146186"/>
    </reaction>
    <physiologicalReaction direction="left-to-right" evidence="15">
        <dbReference type="Rhea" id="RHEA:63129"/>
    </physiologicalReaction>
</comment>
<dbReference type="GO" id="GO:0004040">
    <property type="term" value="F:amidase activity"/>
    <property type="evidence" value="ECO:0007669"/>
    <property type="project" value="TreeGrafter"/>
</dbReference>
<dbReference type="InterPro" id="IPR023631">
    <property type="entry name" value="Amidase_dom"/>
</dbReference>
<evidence type="ECO:0000259" key="20">
    <source>
        <dbReference type="Pfam" id="PF01425"/>
    </source>
</evidence>
<feature type="active site" description="Charge relay system" evidence="18">
    <location>
        <position position="138"/>
    </location>
</feature>
<evidence type="ECO:0000256" key="18">
    <source>
        <dbReference type="PIRSR" id="PIRSR001221-1"/>
    </source>
</evidence>
<evidence type="ECO:0000256" key="15">
    <source>
        <dbReference type="ARBA" id="ARBA00052458"/>
    </source>
</evidence>
<dbReference type="GO" id="GO:0017064">
    <property type="term" value="F:fatty acid amide hydrolase activity"/>
    <property type="evidence" value="ECO:0007669"/>
    <property type="project" value="UniProtKB-EC"/>
</dbReference>
<comment type="similarity">
    <text evidence="2">Belongs to the amidase family.</text>
</comment>
<dbReference type="PANTHER" id="PTHR45847">
    <property type="entry name" value="FATTY ACID AMIDE HYDROLASE"/>
    <property type="match status" value="1"/>
</dbReference>
<comment type="catalytic activity">
    <reaction evidence="10">
        <text>N-(5Z,8Z,11Z,14Z-eicosatetraenoyl)-ethanolamine + H2O = ethanolamine + (5Z,8Z,11Z,14Z)-eicosatetraenoate</text>
        <dbReference type="Rhea" id="RHEA:26136"/>
        <dbReference type="ChEBI" id="CHEBI:2700"/>
        <dbReference type="ChEBI" id="CHEBI:15377"/>
        <dbReference type="ChEBI" id="CHEBI:32395"/>
        <dbReference type="ChEBI" id="CHEBI:57603"/>
        <dbReference type="EC" id="3.5.1.99"/>
    </reaction>
    <physiologicalReaction direction="left-to-right" evidence="10">
        <dbReference type="Rhea" id="RHEA:26137"/>
    </physiologicalReaction>
</comment>
<keyword evidence="7" id="KW-0443">Lipid metabolism</keyword>